<keyword evidence="4" id="KW-0479">Metal-binding</keyword>
<evidence type="ECO:0000256" key="2">
    <source>
        <dbReference type="ARBA" id="ARBA00006490"/>
    </source>
</evidence>
<proteinExistence type="inferred from homology"/>
<accession>A0A6J6BQ17</accession>
<comment type="cofactor">
    <cofactor evidence="1">
        <name>pyridoxal 5'-phosphate</name>
        <dbReference type="ChEBI" id="CHEBI:597326"/>
    </cofactor>
</comment>
<dbReference type="EMBL" id="CAEZTO010000005">
    <property type="protein sequence ID" value="CAB4569739.1"/>
    <property type="molecule type" value="Genomic_DNA"/>
</dbReference>
<evidence type="ECO:0000256" key="6">
    <source>
        <dbReference type="ARBA" id="ARBA00023004"/>
    </source>
</evidence>
<keyword evidence="3" id="KW-0808">Transferase</keyword>
<dbReference type="Gene3D" id="1.10.260.50">
    <property type="match status" value="1"/>
</dbReference>
<dbReference type="InterPro" id="IPR000192">
    <property type="entry name" value="Aminotrans_V_dom"/>
</dbReference>
<comment type="similarity">
    <text evidence="2">Belongs to the class-V pyridoxal-phosphate-dependent aminotransferase family. NifS/IscS subfamily.</text>
</comment>
<dbReference type="PIRSF" id="PIRSF005572">
    <property type="entry name" value="NifS"/>
    <property type="match status" value="1"/>
</dbReference>
<evidence type="ECO:0000313" key="10">
    <source>
        <dbReference type="EMBL" id="CAB4569739.1"/>
    </source>
</evidence>
<dbReference type="InterPro" id="IPR015422">
    <property type="entry name" value="PyrdxlP-dep_Trfase_small"/>
</dbReference>
<keyword evidence="5" id="KW-0663">Pyridoxal phosphate</keyword>
<dbReference type="Pfam" id="PF00266">
    <property type="entry name" value="Aminotran_5"/>
    <property type="match status" value="1"/>
</dbReference>
<evidence type="ECO:0000256" key="7">
    <source>
        <dbReference type="ARBA" id="ARBA00023014"/>
    </source>
</evidence>
<dbReference type="AlphaFoldDB" id="A0A6J6BQ17"/>
<keyword evidence="6" id="KW-0408">Iron</keyword>
<dbReference type="InterPro" id="IPR015421">
    <property type="entry name" value="PyrdxlP-dep_Trfase_major"/>
</dbReference>
<name>A0A6J6BQ17_9ZZZZ</name>
<keyword evidence="7" id="KW-0411">Iron-sulfur</keyword>
<evidence type="ECO:0000256" key="1">
    <source>
        <dbReference type="ARBA" id="ARBA00001933"/>
    </source>
</evidence>
<dbReference type="GO" id="GO:0051536">
    <property type="term" value="F:iron-sulfur cluster binding"/>
    <property type="evidence" value="ECO:0007669"/>
    <property type="project" value="UniProtKB-KW"/>
</dbReference>
<sequence length="386" mass="40967">MAVFLDHAATSPLRPEALSALNQALLQLGNPSSIHSHGQATREILEQARDQIANSVGCNRSEVVFSSGGTEANNQAVKGIWWSRSSSERKLIISSPLEHKALLDPIQWLVEHEGAELVELPISNGHVSLAALEEILRERSQEIVLISLMWVNNETGVITDIEAVTEIAKPYGIPVHSDAIAALGRIPIDFAKSGLYAMSISGHKVGAPIGIGALVVRRDAKPVNLIHGGGQERGLRSGTMNYSLASAFGAAAELAVRQMSETQSRLRVLRDKIETAITAAIPSAVLTAKNSIRVEHNAHFIFPGVNNDSLLFLLDQQGISVSAGSACQAGVLGPSHVLIGMGYSEADAASCIRVSLGYNTTEADVDVFVNGLIEAYPKALAASPMP</sequence>
<dbReference type="SUPFAM" id="SSF53383">
    <property type="entry name" value="PLP-dependent transferases"/>
    <property type="match status" value="1"/>
</dbReference>
<evidence type="ECO:0000256" key="5">
    <source>
        <dbReference type="ARBA" id="ARBA00022898"/>
    </source>
</evidence>
<dbReference type="GO" id="GO:0046872">
    <property type="term" value="F:metal ion binding"/>
    <property type="evidence" value="ECO:0007669"/>
    <property type="project" value="UniProtKB-KW"/>
</dbReference>
<protein>
    <submittedName>
        <fullName evidence="9">Unannotated protein</fullName>
    </submittedName>
</protein>
<dbReference type="InterPro" id="IPR016454">
    <property type="entry name" value="Cysteine_dSase"/>
</dbReference>
<reference evidence="9" key="1">
    <citation type="submission" date="2020-05" db="EMBL/GenBank/DDBJ databases">
        <authorList>
            <person name="Chiriac C."/>
            <person name="Salcher M."/>
            <person name="Ghai R."/>
            <person name="Kavagutti S V."/>
        </authorList>
    </citation>
    <scope>NUCLEOTIDE SEQUENCE</scope>
</reference>
<dbReference type="InterPro" id="IPR015424">
    <property type="entry name" value="PyrdxlP-dep_Trfase"/>
</dbReference>
<organism evidence="9">
    <name type="scientific">freshwater metagenome</name>
    <dbReference type="NCBI Taxonomy" id="449393"/>
    <lineage>
        <taxon>unclassified sequences</taxon>
        <taxon>metagenomes</taxon>
        <taxon>ecological metagenomes</taxon>
    </lineage>
</organism>
<evidence type="ECO:0000256" key="3">
    <source>
        <dbReference type="ARBA" id="ARBA00022679"/>
    </source>
</evidence>
<evidence type="ECO:0000259" key="8">
    <source>
        <dbReference type="Pfam" id="PF00266"/>
    </source>
</evidence>
<dbReference type="Gene3D" id="3.90.1150.10">
    <property type="entry name" value="Aspartate Aminotransferase, domain 1"/>
    <property type="match status" value="1"/>
</dbReference>
<dbReference type="GO" id="GO:0016740">
    <property type="term" value="F:transferase activity"/>
    <property type="evidence" value="ECO:0007669"/>
    <property type="project" value="UniProtKB-KW"/>
</dbReference>
<dbReference type="PANTHER" id="PTHR11601:SF34">
    <property type="entry name" value="CYSTEINE DESULFURASE"/>
    <property type="match status" value="1"/>
</dbReference>
<gene>
    <name evidence="9" type="ORF">UFOPK1503_00192</name>
    <name evidence="10" type="ORF">UFOPK1693_00603</name>
</gene>
<dbReference type="Gene3D" id="3.40.640.10">
    <property type="entry name" value="Type I PLP-dependent aspartate aminotransferase-like (Major domain)"/>
    <property type="match status" value="1"/>
</dbReference>
<feature type="domain" description="Aminotransferase class V" evidence="8">
    <location>
        <begin position="3"/>
        <end position="368"/>
    </location>
</feature>
<evidence type="ECO:0000256" key="4">
    <source>
        <dbReference type="ARBA" id="ARBA00022723"/>
    </source>
</evidence>
<dbReference type="PANTHER" id="PTHR11601">
    <property type="entry name" value="CYSTEINE DESULFURYLASE FAMILY MEMBER"/>
    <property type="match status" value="1"/>
</dbReference>
<dbReference type="EMBL" id="CAEZST010000002">
    <property type="protein sequence ID" value="CAB4540459.1"/>
    <property type="molecule type" value="Genomic_DNA"/>
</dbReference>
<evidence type="ECO:0000313" key="9">
    <source>
        <dbReference type="EMBL" id="CAB4540459.1"/>
    </source>
</evidence>